<dbReference type="GO" id="GO:0006004">
    <property type="term" value="P:fucose metabolic process"/>
    <property type="evidence" value="ECO:0007669"/>
    <property type="project" value="UniProtKB-KW"/>
</dbReference>
<evidence type="ECO:0000313" key="4">
    <source>
        <dbReference type="EMBL" id="PXF44579.1"/>
    </source>
</evidence>
<proteinExistence type="predicted"/>
<dbReference type="InterPro" id="IPR019378">
    <property type="entry name" value="GDP-Fuc_O-FucTrfase"/>
</dbReference>
<gene>
    <name evidence="4" type="ORF">BWQ96_05656</name>
</gene>
<dbReference type="OrthoDB" id="2702at2759"/>
<dbReference type="CDD" id="cd11296">
    <property type="entry name" value="O-FucT_like"/>
    <property type="match status" value="1"/>
</dbReference>
<reference evidence="4 5" key="1">
    <citation type="journal article" date="2018" name="Mol. Biol. Evol.">
        <title>Analysis of the draft genome of the red seaweed Gracilariopsis chorda provides insights into genome size evolution in Rhodophyta.</title>
        <authorList>
            <person name="Lee J."/>
            <person name="Yang E.C."/>
            <person name="Graf L."/>
            <person name="Yang J.H."/>
            <person name="Qiu H."/>
            <person name="Zel Zion U."/>
            <person name="Chan C.X."/>
            <person name="Stephens T.G."/>
            <person name="Weber A.P.M."/>
            <person name="Boo G.H."/>
            <person name="Boo S.M."/>
            <person name="Kim K.M."/>
            <person name="Shin Y."/>
            <person name="Jung M."/>
            <person name="Lee S.J."/>
            <person name="Yim H.S."/>
            <person name="Lee J.H."/>
            <person name="Bhattacharya D."/>
            <person name="Yoon H.S."/>
        </authorList>
    </citation>
    <scope>NUCLEOTIDE SEQUENCE [LARGE SCALE GENOMIC DNA]</scope>
    <source>
        <strain evidence="4 5">SKKU-2015</strain>
        <tissue evidence="4">Whole body</tissue>
    </source>
</reference>
<accession>A0A2V3IR55</accession>
<evidence type="ECO:0000256" key="3">
    <source>
        <dbReference type="ARBA" id="ARBA00023277"/>
    </source>
</evidence>
<keyword evidence="1" id="KW-0808">Transferase</keyword>
<sequence>MKPKRCADEMTKTSVPVPRALYRLWNKNSRRLKRHKKYLLRLILVLLFAKWMLKKKPHPTTTKAPPGLLFLPSPGQDVLDYAHNHAREHELPVYLFYKARSGQLNNQLISFFNALTIAKEADAVLVAPFAFYGSESYVDFAQSKGFLYKLYEACDLYIYQPFLKAIGLFYKHDELVGDYIDGSLLNKTQPVVSIMHFLKSPGADYLRTFPHVLARKGDAPFYYMSLGKRTLFQENVNMRGEPAQNDLTSAFYKPASRRDLDCNFNVSDHFRGLQYSAGVNGNFLFLSRLYRSHSLNCTESNPYWLELRRYVQPRVEIRELVEQHLVQWEKVLAIHVRLFPSDFGKFAVRRYCQYMLKRFDKQIRDSDTLYIAYSSSSEDSAAIVSELRRTLADKRIATAADFGSLRQRGPVFNKRYTIPFLDMWVCVWSNFFVGRLGSSLSWNVAYWRAAFSPGVSETKHEFYQLKDFSDNGESNPTDSYGF</sequence>
<evidence type="ECO:0000313" key="5">
    <source>
        <dbReference type="Proteomes" id="UP000247409"/>
    </source>
</evidence>
<dbReference type="Pfam" id="PF10250">
    <property type="entry name" value="O-FucT"/>
    <property type="match status" value="1"/>
</dbReference>
<dbReference type="AlphaFoldDB" id="A0A2V3IR55"/>
<dbReference type="Gene3D" id="3.40.50.11350">
    <property type="match status" value="1"/>
</dbReference>
<protein>
    <submittedName>
        <fullName evidence="4">Uncharacterized protein</fullName>
    </submittedName>
</protein>
<name>A0A2V3IR55_9FLOR</name>
<keyword evidence="3" id="KW-0119">Carbohydrate metabolism</keyword>
<comment type="caution">
    <text evidence="4">The sequence shown here is derived from an EMBL/GenBank/DDBJ whole genome shotgun (WGS) entry which is preliminary data.</text>
</comment>
<dbReference type="GO" id="GO:0016740">
    <property type="term" value="F:transferase activity"/>
    <property type="evidence" value="ECO:0007669"/>
    <property type="project" value="UniProtKB-KW"/>
</dbReference>
<evidence type="ECO:0000256" key="1">
    <source>
        <dbReference type="ARBA" id="ARBA00022679"/>
    </source>
</evidence>
<dbReference type="EMBL" id="NBIV01000087">
    <property type="protein sequence ID" value="PXF44579.1"/>
    <property type="molecule type" value="Genomic_DNA"/>
</dbReference>
<keyword evidence="5" id="KW-1185">Reference proteome</keyword>
<organism evidence="4 5">
    <name type="scientific">Gracilariopsis chorda</name>
    <dbReference type="NCBI Taxonomy" id="448386"/>
    <lineage>
        <taxon>Eukaryota</taxon>
        <taxon>Rhodophyta</taxon>
        <taxon>Florideophyceae</taxon>
        <taxon>Rhodymeniophycidae</taxon>
        <taxon>Gracilariales</taxon>
        <taxon>Gracilariaceae</taxon>
        <taxon>Gracilariopsis</taxon>
    </lineage>
</organism>
<keyword evidence="2" id="KW-0294">Fucose metabolism</keyword>
<evidence type="ECO:0000256" key="2">
    <source>
        <dbReference type="ARBA" id="ARBA00023253"/>
    </source>
</evidence>
<dbReference type="Proteomes" id="UP000247409">
    <property type="component" value="Unassembled WGS sequence"/>
</dbReference>